<dbReference type="EMBL" id="CAJNJA010009933">
    <property type="protein sequence ID" value="CAE7252117.1"/>
    <property type="molecule type" value="Genomic_DNA"/>
</dbReference>
<gene>
    <name evidence="3" type="ORF">SNEC2469_LOCUS5283</name>
</gene>
<evidence type="ECO:0008006" key="5">
    <source>
        <dbReference type="Google" id="ProtNLM"/>
    </source>
</evidence>
<dbReference type="GO" id="GO:0003676">
    <property type="term" value="F:nucleic acid binding"/>
    <property type="evidence" value="ECO:0007669"/>
    <property type="project" value="InterPro"/>
</dbReference>
<feature type="compositionally biased region" description="Polar residues" evidence="2">
    <location>
        <begin position="774"/>
        <end position="783"/>
    </location>
</feature>
<feature type="region of interest" description="Disordered" evidence="2">
    <location>
        <begin position="843"/>
        <end position="875"/>
    </location>
</feature>
<feature type="non-terminal residue" evidence="3">
    <location>
        <position position="1"/>
    </location>
</feature>
<proteinExistence type="predicted"/>
<evidence type="ECO:0000313" key="4">
    <source>
        <dbReference type="Proteomes" id="UP000601435"/>
    </source>
</evidence>
<name>A0A812M850_9DINO</name>
<organism evidence="3 4">
    <name type="scientific">Symbiodinium necroappetens</name>
    <dbReference type="NCBI Taxonomy" id="1628268"/>
    <lineage>
        <taxon>Eukaryota</taxon>
        <taxon>Sar</taxon>
        <taxon>Alveolata</taxon>
        <taxon>Dinophyceae</taxon>
        <taxon>Suessiales</taxon>
        <taxon>Symbiodiniaceae</taxon>
        <taxon>Symbiodinium</taxon>
    </lineage>
</organism>
<protein>
    <recommendedName>
        <fullName evidence="5">Copia protein</fullName>
    </recommendedName>
</protein>
<feature type="compositionally biased region" description="Low complexity" evidence="2">
    <location>
        <begin position="755"/>
        <end position="773"/>
    </location>
</feature>
<reference evidence="3" key="1">
    <citation type="submission" date="2021-02" db="EMBL/GenBank/DDBJ databases">
        <authorList>
            <person name="Dougan E. K."/>
            <person name="Rhodes N."/>
            <person name="Thang M."/>
            <person name="Chan C."/>
        </authorList>
    </citation>
    <scope>NUCLEOTIDE SEQUENCE</scope>
</reference>
<accession>A0A812M850</accession>
<dbReference type="Proteomes" id="UP000601435">
    <property type="component" value="Unassembled WGS sequence"/>
</dbReference>
<comment type="caution">
    <text evidence="3">The sequence shown here is derived from an EMBL/GenBank/DDBJ whole genome shotgun (WGS) entry which is preliminary data.</text>
</comment>
<keyword evidence="4" id="KW-1185">Reference proteome</keyword>
<dbReference type="Gene3D" id="3.30.420.10">
    <property type="entry name" value="Ribonuclease H-like superfamily/Ribonuclease H"/>
    <property type="match status" value="1"/>
</dbReference>
<feature type="non-terminal residue" evidence="3">
    <location>
        <position position="1410"/>
    </location>
</feature>
<feature type="region of interest" description="Disordered" evidence="2">
    <location>
        <begin position="730"/>
        <end position="785"/>
    </location>
</feature>
<sequence>EIDKMTAEADEIDRKRREVAELDKRVAIMESHTSLDVARPKAGAIASTAVVIAEETDEEEKFDWGLTGKIYQNELDAYEALPAYKEVAGKPRVDVIELGAGAGRLVDLCYHYGLSAVQPLDTNDPELADGDFVMKVIPHFQPTCVVVRCVPSRAKAGDFSFVMELARLPDTEHENPIDLQDTLVCEGEQKPVEEMYCTELDGNRQDFNEDGILHTILEGIAQEAYRLFPSRFALKKFEVFFARPTADREAWKTVLDDLEARFGNTHKKPFYLNAGDPVCKAVCELVPWDIARMQAAWTPQARRRPRRREFSQTVRVAIFFYGVPTKTDEPAEVAEELPGRFASRVPVPGMDTEIWFEGKVEPKLQAMLAAAGHLSGKVLSGLDALRLLLTTPPLLLTTRARDDSEAPPRDVVIQFHVRHGIIHDVIPAEAHHRLGKIERRNALLRFIVERFVDEGGVSTQDELSQCLVAATFTMNSCTYSHGRSPYQAVFGRIPRPLGDLLSDPLHAPSGPSELATRPAGGFLEMVRALTSAQKGAWALARLVSVDPDGKSAWIQINNTTTKVAGNQVRTAVGWEEWCPSAEDIKILKDAEVNLRDNLWDDKREEPPGDREEVSRELAAMVPVPRRFLYIPDNTNFDPEDLTDERFTITVGAAAPFVDNWRQEGEGQEWEQAWTGTTTFKWKLPADRDDRVGGTGGVGQGHQAEGLVSLVSLLVLSLVLLLNVTQAHDNHHEPETETVTQQGNALGGGDVDATQLSSAMAVPSSSSSALAGGSQNTDPPSSLLPQKRTADALYTTGAYRFDFDDFGEGVLPENFDGDYLPVPFLREGFYNAYLASDTRTEEMKKAGVDEDRSRPDQDTDDEKLTGSNERSFSRQELKQLDREIPWAELVKLPTQSYEKYLDAVRDEEANWHRWEGIRPLHKAEAQRVLADRKLSRRILRSRAAYRDKNKGLGEIRAKCRVVLIGCQDPDMFQLSRDSPTPSRLSEAIILAFAAAGANGEVNGERGFWKLWISDAKSAFLQRERNHEERDGPLFMYPPKDPLMLATGAFSAELYEVLGNCFGLPDAPRVWNKKVRKRALEHGFKQHAFDKCLYYYNDDHGRLRALLIVHVDDFLCTYHQDFDEGILKNMFIWGSVTIVEVGKPGVFRGKEITKVARNQRFFFKVTQASFIEGMSSGTLPRGLQKCFWSLQWLASQSRPEVSPVVSLSNKGSETTFTDLRRLYETVDYLKATSQDGLVYQDVPISTASLLVTYTDSSWANAGLKSQYGVFVLLAPPQASEVRTRATVLDWKSGRSTRVCRSTLAAEASAADEGADRAAFTNMCMSELLYNEAAFQVGCKLNAKHAVDAKSLYDCIVAENPSVTDKRSLVNIRSVQPTVSPKDIHWVPTDLMHADGLTKLDSNLSLKLAAWLR</sequence>
<evidence type="ECO:0000313" key="3">
    <source>
        <dbReference type="EMBL" id="CAE7252117.1"/>
    </source>
</evidence>
<evidence type="ECO:0000256" key="1">
    <source>
        <dbReference type="SAM" id="Coils"/>
    </source>
</evidence>
<feature type="coiled-coil region" evidence="1">
    <location>
        <begin position="2"/>
        <end position="32"/>
    </location>
</feature>
<dbReference type="InterPro" id="IPR036397">
    <property type="entry name" value="RNaseH_sf"/>
</dbReference>
<evidence type="ECO:0000256" key="2">
    <source>
        <dbReference type="SAM" id="MobiDB-lite"/>
    </source>
</evidence>
<keyword evidence="1" id="KW-0175">Coiled coil</keyword>
<feature type="compositionally biased region" description="Basic and acidic residues" evidence="2">
    <location>
        <begin position="843"/>
        <end position="856"/>
    </location>
</feature>